<dbReference type="Gene3D" id="1.20.1330.10">
    <property type="entry name" value="f41 fragment of flagellin, N-terminal domain"/>
    <property type="match status" value="1"/>
</dbReference>
<organism evidence="6 7">
    <name type="scientific">Lichenifustis flavocetrariae</name>
    <dbReference type="NCBI Taxonomy" id="2949735"/>
    <lineage>
        <taxon>Bacteria</taxon>
        <taxon>Pseudomonadati</taxon>
        <taxon>Pseudomonadota</taxon>
        <taxon>Alphaproteobacteria</taxon>
        <taxon>Hyphomicrobiales</taxon>
        <taxon>Lichenihabitantaceae</taxon>
        <taxon>Lichenifustis</taxon>
    </lineage>
</organism>
<dbReference type="Pfam" id="PF00700">
    <property type="entry name" value="Flagellin_C"/>
    <property type="match status" value="1"/>
</dbReference>
<dbReference type="RefSeq" id="WP_282584900.1">
    <property type="nucleotide sequence ID" value="NZ_JAMOIM010000006.1"/>
</dbReference>
<evidence type="ECO:0000256" key="2">
    <source>
        <dbReference type="ARBA" id="ARBA00023143"/>
    </source>
</evidence>
<dbReference type="GO" id="GO:0005198">
    <property type="term" value="F:structural molecule activity"/>
    <property type="evidence" value="ECO:0007669"/>
    <property type="project" value="UniProtKB-UniRule"/>
</dbReference>
<evidence type="ECO:0000259" key="5">
    <source>
        <dbReference type="Pfam" id="PF00700"/>
    </source>
</evidence>
<dbReference type="NCBIfam" id="NF004669">
    <property type="entry name" value="PRK06008.1"/>
    <property type="match status" value="1"/>
</dbReference>
<dbReference type="SUPFAM" id="SSF64518">
    <property type="entry name" value="Phase 1 flagellin"/>
    <property type="match status" value="1"/>
</dbReference>
<dbReference type="EMBL" id="JAMOIM010000006">
    <property type="protein sequence ID" value="MCW6508529.1"/>
    <property type="molecule type" value="Genomic_DNA"/>
</dbReference>
<dbReference type="InterPro" id="IPR001492">
    <property type="entry name" value="Flagellin"/>
</dbReference>
<comment type="function">
    <text evidence="3">Flagellin is the subunit protein which polymerizes to form the filaments of bacterial flagella.</text>
</comment>
<comment type="subcellular location">
    <subcellularLocation>
        <location evidence="3">Secreted</location>
    </subcellularLocation>
    <subcellularLocation>
        <location evidence="3">Bacterial flagellum</location>
    </subcellularLocation>
</comment>
<dbReference type="Proteomes" id="UP001165667">
    <property type="component" value="Unassembled WGS sequence"/>
</dbReference>
<dbReference type="GO" id="GO:0005576">
    <property type="term" value="C:extracellular region"/>
    <property type="evidence" value="ECO:0007669"/>
    <property type="project" value="UniProtKB-SubCell"/>
</dbReference>
<dbReference type="PANTHER" id="PTHR42792:SF1">
    <property type="entry name" value="FLAGELLAR HOOK-ASSOCIATED PROTEIN 3"/>
    <property type="match status" value="1"/>
</dbReference>
<keyword evidence="7" id="KW-1185">Reference proteome</keyword>
<comment type="similarity">
    <text evidence="1 3">Belongs to the bacterial flagellin family.</text>
</comment>
<protein>
    <recommendedName>
        <fullName evidence="3">Flagellin</fullName>
    </recommendedName>
</protein>
<reference evidence="6" key="1">
    <citation type="submission" date="2022-05" db="EMBL/GenBank/DDBJ databases">
        <authorList>
            <person name="Pankratov T."/>
        </authorList>
    </citation>
    <scope>NUCLEOTIDE SEQUENCE</scope>
    <source>
        <strain evidence="6">BP6-180914</strain>
    </source>
</reference>
<sequence>MVYVSSSSITMASRQGVMQIQNQLSDAQTELSSGVHADVGLKLGSLSSQLVSLQQQQANLTTYQTNNTLAATRLSTTTTALDSIRTNASSFLAALTTASSDGGFTSTLQQNAISSLTALTGALNTSVSGEYIFAGINTAVQPVTTYVQSPASANKAAIDTAFSGAFGFSQTSANANGISSTAMQSFLDGSFASLFSTTGYSTSWSSASDTPLANEIYPNQTIATSVSANAAPFRQLAQAYSMITEFGGTNFGSGASQAALSSAVTLVNSALSGLTSMEAGVGISQNAVTSANTAMSAQSDIITTQIDSMAGVDQNDLATKLSQLQTQLNASYSVTAQLQKLSLVNYLS</sequence>
<dbReference type="Pfam" id="PF00669">
    <property type="entry name" value="Flagellin_N"/>
    <property type="match status" value="1"/>
</dbReference>
<feature type="domain" description="Flagellin C-terminal" evidence="5">
    <location>
        <begin position="265"/>
        <end position="347"/>
    </location>
</feature>
<comment type="caution">
    <text evidence="6">The sequence shown here is derived from an EMBL/GenBank/DDBJ whole genome shotgun (WGS) entry which is preliminary data.</text>
</comment>
<gene>
    <name evidence="6" type="ORF">M8523_10920</name>
</gene>
<dbReference type="PANTHER" id="PTHR42792">
    <property type="entry name" value="FLAGELLIN"/>
    <property type="match status" value="1"/>
</dbReference>
<dbReference type="InterPro" id="IPR001029">
    <property type="entry name" value="Flagellin_N"/>
</dbReference>
<feature type="domain" description="Flagellin N-terminal" evidence="4">
    <location>
        <begin position="4"/>
        <end position="138"/>
    </location>
</feature>
<keyword evidence="6" id="KW-0966">Cell projection</keyword>
<evidence type="ECO:0000313" key="7">
    <source>
        <dbReference type="Proteomes" id="UP001165667"/>
    </source>
</evidence>
<name>A0AA41YUT3_9HYPH</name>
<keyword evidence="3" id="KW-0964">Secreted</keyword>
<evidence type="ECO:0000313" key="6">
    <source>
        <dbReference type="EMBL" id="MCW6508529.1"/>
    </source>
</evidence>
<dbReference type="AlphaFoldDB" id="A0AA41YUT3"/>
<evidence type="ECO:0000256" key="3">
    <source>
        <dbReference type="RuleBase" id="RU362073"/>
    </source>
</evidence>
<keyword evidence="6" id="KW-0969">Cilium</keyword>
<evidence type="ECO:0000259" key="4">
    <source>
        <dbReference type="Pfam" id="PF00669"/>
    </source>
</evidence>
<evidence type="ECO:0000256" key="1">
    <source>
        <dbReference type="ARBA" id="ARBA00005709"/>
    </source>
</evidence>
<proteinExistence type="inferred from homology"/>
<keyword evidence="6" id="KW-0282">Flagellum</keyword>
<accession>A0AA41YUT3</accession>
<dbReference type="GO" id="GO:0009288">
    <property type="term" value="C:bacterial-type flagellum"/>
    <property type="evidence" value="ECO:0007669"/>
    <property type="project" value="UniProtKB-SubCell"/>
</dbReference>
<keyword evidence="2 3" id="KW-0975">Bacterial flagellum</keyword>
<dbReference type="InterPro" id="IPR046358">
    <property type="entry name" value="Flagellin_C"/>
</dbReference>